<proteinExistence type="predicted"/>
<evidence type="ECO:0000313" key="1">
    <source>
        <dbReference type="EMBL" id="MFC1420802.1"/>
    </source>
</evidence>
<accession>A0ABV6W4Y1</accession>
<gene>
    <name evidence="1" type="ORF">ACEZDE_29770</name>
</gene>
<protein>
    <submittedName>
        <fullName evidence="1">Uncharacterized protein</fullName>
    </submittedName>
</protein>
<dbReference type="Proteomes" id="UP001592531">
    <property type="component" value="Unassembled WGS sequence"/>
</dbReference>
<evidence type="ECO:0000313" key="2">
    <source>
        <dbReference type="Proteomes" id="UP001592531"/>
    </source>
</evidence>
<sequence>MSGRPLPYKDLLAAAQHATGYLWPVPGNESVTVLLVPLRMGAGPWMIERRGDGDDTVWTGTGWVNANRPVEDIYRWSLTDALRQIDGIVSAEAARHEGWKRARTVGGSVDEFLAEFAEVTPC</sequence>
<dbReference type="EMBL" id="JBHFAB010000030">
    <property type="protein sequence ID" value="MFC1420802.1"/>
    <property type="molecule type" value="Genomic_DNA"/>
</dbReference>
<reference evidence="1 2" key="1">
    <citation type="submission" date="2024-09" db="EMBL/GenBank/DDBJ databases">
        <authorList>
            <person name="Lee S.D."/>
        </authorList>
    </citation>
    <scope>NUCLEOTIDE SEQUENCE [LARGE SCALE GENOMIC DNA]</scope>
    <source>
        <strain evidence="1 2">N8-3</strain>
    </source>
</reference>
<comment type="caution">
    <text evidence="1">The sequence shown here is derived from an EMBL/GenBank/DDBJ whole genome shotgun (WGS) entry which is preliminary data.</text>
</comment>
<name>A0ABV6W4Y1_9ACTN</name>
<keyword evidence="2" id="KW-1185">Reference proteome</keyword>
<dbReference type="RefSeq" id="WP_380542761.1">
    <property type="nucleotide sequence ID" value="NZ_JBHFAB010000030.1"/>
</dbReference>
<organism evidence="1 2">
    <name type="scientific">Streptacidiphilus cavernicola</name>
    <dbReference type="NCBI Taxonomy" id="3342716"/>
    <lineage>
        <taxon>Bacteria</taxon>
        <taxon>Bacillati</taxon>
        <taxon>Actinomycetota</taxon>
        <taxon>Actinomycetes</taxon>
        <taxon>Kitasatosporales</taxon>
        <taxon>Streptomycetaceae</taxon>
        <taxon>Streptacidiphilus</taxon>
    </lineage>
</organism>